<sequence length="65" mass="6713">MDLQKNSQEKTLKKLLLSSLIALSLSACGGGGGDDKSEPQGIKNITYTALPSTSSADEGDTINLS</sequence>
<feature type="region of interest" description="Disordered" evidence="1">
    <location>
        <begin position="29"/>
        <end position="65"/>
    </location>
</feature>
<dbReference type="PROSITE" id="PS51257">
    <property type="entry name" value="PROKAR_LIPOPROTEIN"/>
    <property type="match status" value="1"/>
</dbReference>
<reference evidence="3 4" key="1">
    <citation type="submission" date="2018-01" db="EMBL/GenBank/DDBJ databases">
        <title>Co-occurrence of chitin degradation, pigmentation and bioactivity in marine Pseudoalteromonas.</title>
        <authorList>
            <person name="Paulsen S."/>
            <person name="Gram L."/>
            <person name="Machado H."/>
        </authorList>
    </citation>
    <scope>NUCLEOTIDE SEQUENCE [LARGE SCALE GENOMIC DNA]</scope>
    <source>
        <strain evidence="3 4">S3898</strain>
    </source>
</reference>
<proteinExistence type="predicted"/>
<feature type="signal peptide" evidence="2">
    <location>
        <begin position="1"/>
        <end position="29"/>
    </location>
</feature>
<evidence type="ECO:0000313" key="4">
    <source>
        <dbReference type="Proteomes" id="UP000291338"/>
    </source>
</evidence>
<protein>
    <recommendedName>
        <fullName evidence="5">Peptide ABC transporter substrate-binding protein</fullName>
    </recommendedName>
</protein>
<organism evidence="3 4">
    <name type="scientific">Pseudoalteromonas phenolica</name>
    <dbReference type="NCBI Taxonomy" id="161398"/>
    <lineage>
        <taxon>Bacteria</taxon>
        <taxon>Pseudomonadati</taxon>
        <taxon>Pseudomonadota</taxon>
        <taxon>Gammaproteobacteria</taxon>
        <taxon>Alteromonadales</taxon>
        <taxon>Pseudoalteromonadaceae</taxon>
        <taxon>Pseudoalteromonas</taxon>
    </lineage>
</organism>
<feature type="compositionally biased region" description="Polar residues" evidence="1">
    <location>
        <begin position="43"/>
        <end position="65"/>
    </location>
</feature>
<dbReference type="EMBL" id="PPSX01000015">
    <property type="protein sequence ID" value="RZQ54382.1"/>
    <property type="molecule type" value="Genomic_DNA"/>
</dbReference>
<feature type="chain" id="PRO_5020702756" description="Peptide ABC transporter substrate-binding protein" evidence="2">
    <location>
        <begin position="30"/>
        <end position="65"/>
    </location>
</feature>
<accession>A0A4Q7IR52</accession>
<comment type="caution">
    <text evidence="3">The sequence shown here is derived from an EMBL/GenBank/DDBJ whole genome shotgun (WGS) entry which is preliminary data.</text>
</comment>
<dbReference type="Proteomes" id="UP000291338">
    <property type="component" value="Unassembled WGS sequence"/>
</dbReference>
<name>A0A4Q7IR52_9GAMM</name>
<evidence type="ECO:0000256" key="1">
    <source>
        <dbReference type="SAM" id="MobiDB-lite"/>
    </source>
</evidence>
<gene>
    <name evidence="3" type="ORF">C1E23_04010</name>
</gene>
<dbReference type="AlphaFoldDB" id="A0A4Q7IR52"/>
<evidence type="ECO:0000256" key="2">
    <source>
        <dbReference type="SAM" id="SignalP"/>
    </source>
</evidence>
<keyword evidence="2" id="KW-0732">Signal</keyword>
<dbReference type="RefSeq" id="WP_130254339.1">
    <property type="nucleotide sequence ID" value="NZ_PPSX01000015.1"/>
</dbReference>
<evidence type="ECO:0008006" key="5">
    <source>
        <dbReference type="Google" id="ProtNLM"/>
    </source>
</evidence>
<evidence type="ECO:0000313" key="3">
    <source>
        <dbReference type="EMBL" id="RZQ54382.1"/>
    </source>
</evidence>